<proteinExistence type="predicted"/>
<feature type="region of interest" description="Disordered" evidence="1">
    <location>
        <begin position="199"/>
        <end position="268"/>
    </location>
</feature>
<feature type="compositionally biased region" description="Basic and acidic residues" evidence="1">
    <location>
        <begin position="224"/>
        <end position="238"/>
    </location>
</feature>
<comment type="caution">
    <text evidence="2">The sequence shown here is derived from an EMBL/GenBank/DDBJ whole genome shotgun (WGS) entry which is preliminary data.</text>
</comment>
<feature type="compositionally biased region" description="Polar residues" evidence="1">
    <location>
        <begin position="205"/>
        <end position="215"/>
    </location>
</feature>
<feature type="compositionally biased region" description="Pro residues" evidence="1">
    <location>
        <begin position="56"/>
        <end position="66"/>
    </location>
</feature>
<sequence>MALPRQRRLRGEEVQQMMENDSDCEISYDDSDSDPQDPDYDPIRSKEVDRNSHQPEPSPSHHPVPGPSHQLIPGPSHQPVSGPSHQPACDLRVLTGEFAGNSNDSMEQTEPQKRKESHPHSLIHEILSDFSHDPLEYTAKELWRKALKIELMLKNLTKRHSEFPDKVQNFLRSQFLAPAVKQSDASSPLKVPRPLHSTPLAAESCASTSKATSTVLPEMQSRPDVMRIMKQKITDAKKRSGRASTENQHPHRSDQIFKSASIRPYYAK</sequence>
<feature type="region of interest" description="Disordered" evidence="1">
    <location>
        <begin position="1"/>
        <end position="118"/>
    </location>
</feature>
<feature type="compositionally biased region" description="Acidic residues" evidence="1">
    <location>
        <begin position="20"/>
        <end position="40"/>
    </location>
</feature>
<protein>
    <submittedName>
        <fullName evidence="2">Uncharacterized protein</fullName>
    </submittedName>
</protein>
<gene>
    <name evidence="2" type="ORF">PoB_005635700</name>
</gene>
<feature type="compositionally biased region" description="Polar residues" evidence="1">
    <location>
        <begin position="100"/>
        <end position="109"/>
    </location>
</feature>
<reference evidence="2 3" key="1">
    <citation type="journal article" date="2021" name="Elife">
        <title>Chloroplast acquisition without the gene transfer in kleptoplastic sea slugs, Plakobranchus ocellatus.</title>
        <authorList>
            <person name="Maeda T."/>
            <person name="Takahashi S."/>
            <person name="Yoshida T."/>
            <person name="Shimamura S."/>
            <person name="Takaki Y."/>
            <person name="Nagai Y."/>
            <person name="Toyoda A."/>
            <person name="Suzuki Y."/>
            <person name="Arimoto A."/>
            <person name="Ishii H."/>
            <person name="Satoh N."/>
            <person name="Nishiyama T."/>
            <person name="Hasebe M."/>
            <person name="Maruyama T."/>
            <person name="Minagawa J."/>
            <person name="Obokata J."/>
            <person name="Shigenobu S."/>
        </authorList>
    </citation>
    <scope>NUCLEOTIDE SEQUENCE [LARGE SCALE GENOMIC DNA]</scope>
</reference>
<organism evidence="2 3">
    <name type="scientific">Plakobranchus ocellatus</name>
    <dbReference type="NCBI Taxonomy" id="259542"/>
    <lineage>
        <taxon>Eukaryota</taxon>
        <taxon>Metazoa</taxon>
        <taxon>Spiralia</taxon>
        <taxon>Lophotrochozoa</taxon>
        <taxon>Mollusca</taxon>
        <taxon>Gastropoda</taxon>
        <taxon>Heterobranchia</taxon>
        <taxon>Euthyneura</taxon>
        <taxon>Panpulmonata</taxon>
        <taxon>Sacoglossa</taxon>
        <taxon>Placobranchoidea</taxon>
        <taxon>Plakobranchidae</taxon>
        <taxon>Plakobranchus</taxon>
    </lineage>
</organism>
<dbReference type="AlphaFoldDB" id="A0AAV4CF38"/>
<accession>A0AAV4CF38</accession>
<name>A0AAV4CF38_9GAST</name>
<keyword evidence="3" id="KW-1185">Reference proteome</keyword>
<dbReference type="EMBL" id="BLXT01006199">
    <property type="protein sequence ID" value="GFO29852.1"/>
    <property type="molecule type" value="Genomic_DNA"/>
</dbReference>
<evidence type="ECO:0000313" key="2">
    <source>
        <dbReference type="EMBL" id="GFO29852.1"/>
    </source>
</evidence>
<evidence type="ECO:0000256" key="1">
    <source>
        <dbReference type="SAM" id="MobiDB-lite"/>
    </source>
</evidence>
<evidence type="ECO:0000313" key="3">
    <source>
        <dbReference type="Proteomes" id="UP000735302"/>
    </source>
</evidence>
<feature type="compositionally biased region" description="Basic and acidic residues" evidence="1">
    <location>
        <begin position="41"/>
        <end position="53"/>
    </location>
</feature>
<dbReference type="Proteomes" id="UP000735302">
    <property type="component" value="Unassembled WGS sequence"/>
</dbReference>